<keyword evidence="2" id="KW-1185">Reference proteome</keyword>
<evidence type="ECO:0000313" key="2">
    <source>
        <dbReference type="Proteomes" id="UP000070299"/>
    </source>
</evidence>
<protein>
    <recommendedName>
        <fullName evidence="3">YfcL protein</fullName>
    </recommendedName>
</protein>
<evidence type="ECO:0000313" key="1">
    <source>
        <dbReference type="EMBL" id="KXI29426.1"/>
    </source>
</evidence>
<dbReference type="EMBL" id="LSNE01000005">
    <property type="protein sequence ID" value="KXI29426.1"/>
    <property type="molecule type" value="Genomic_DNA"/>
</dbReference>
<organism evidence="1 2">
    <name type="scientific">Paraglaciecola hydrolytica</name>
    <dbReference type="NCBI Taxonomy" id="1799789"/>
    <lineage>
        <taxon>Bacteria</taxon>
        <taxon>Pseudomonadati</taxon>
        <taxon>Pseudomonadota</taxon>
        <taxon>Gammaproteobacteria</taxon>
        <taxon>Alteromonadales</taxon>
        <taxon>Alteromonadaceae</taxon>
        <taxon>Paraglaciecola</taxon>
    </lineage>
</organism>
<reference evidence="2" key="1">
    <citation type="submission" date="2016-02" db="EMBL/GenBank/DDBJ databases">
        <authorList>
            <person name="Schultz-Johansen M."/>
            <person name="Glaring M.A."/>
            <person name="Bech P.K."/>
            <person name="Stougaard P."/>
        </authorList>
    </citation>
    <scope>NUCLEOTIDE SEQUENCE [LARGE SCALE GENOMIC DNA]</scope>
    <source>
        <strain evidence="2">S66</strain>
    </source>
</reference>
<dbReference type="RefSeq" id="WP_068376895.1">
    <property type="nucleotide sequence ID" value="NZ_LSNE01000005.1"/>
</dbReference>
<dbReference type="Proteomes" id="UP000070299">
    <property type="component" value="Unassembled WGS sequence"/>
</dbReference>
<comment type="caution">
    <text evidence="1">The sequence shown here is derived from an EMBL/GenBank/DDBJ whole genome shotgun (WGS) entry which is preliminary data.</text>
</comment>
<dbReference type="AlphaFoldDB" id="A0A136A2G6"/>
<dbReference type="InterPro" id="IPR014987">
    <property type="entry name" value="UPF_YfcL"/>
</dbReference>
<dbReference type="Pfam" id="PF08891">
    <property type="entry name" value="YfcL"/>
    <property type="match status" value="1"/>
</dbReference>
<accession>A0A136A2G6</accession>
<evidence type="ECO:0008006" key="3">
    <source>
        <dbReference type="Google" id="ProtNLM"/>
    </source>
</evidence>
<sequence length="94" mass="10476">MTITTIVEHAETYFSDVVDKGSDQQLFIAGYLHGHFSLVLATVAQQNMQSVEQFKAVLLASLENAFAKQELELQDQIETKTLVDQLFSLESVLA</sequence>
<dbReference type="OrthoDB" id="5600394at2"/>
<name>A0A136A2G6_9ALTE</name>
<gene>
    <name evidence="1" type="ORF">AX660_14960</name>
</gene>
<dbReference type="STRING" id="1799789.AX660_14960"/>
<proteinExistence type="predicted"/>